<dbReference type="Proteomes" id="UP000192739">
    <property type="component" value="Unassembled WGS sequence"/>
</dbReference>
<organism evidence="6 7">
    <name type="scientific">Mycobacterium intermedium</name>
    <dbReference type="NCBI Taxonomy" id="28445"/>
    <lineage>
        <taxon>Bacteria</taxon>
        <taxon>Bacillati</taxon>
        <taxon>Actinomycetota</taxon>
        <taxon>Actinomycetes</taxon>
        <taxon>Mycobacteriales</taxon>
        <taxon>Mycobacteriaceae</taxon>
        <taxon>Mycobacterium</taxon>
        <taxon>Mycobacterium simiae complex</taxon>
    </lineage>
</organism>
<dbReference type="Pfam" id="PF00440">
    <property type="entry name" value="TetR_N"/>
    <property type="match status" value="1"/>
</dbReference>
<evidence type="ECO:0000256" key="3">
    <source>
        <dbReference type="ARBA" id="ARBA00023163"/>
    </source>
</evidence>
<dbReference type="GO" id="GO:0003700">
    <property type="term" value="F:DNA-binding transcription factor activity"/>
    <property type="evidence" value="ECO:0007669"/>
    <property type="project" value="TreeGrafter"/>
</dbReference>
<evidence type="ECO:0000313" key="7">
    <source>
        <dbReference type="Proteomes" id="UP000192739"/>
    </source>
</evidence>
<dbReference type="STRING" id="28445.BHQ20_04465"/>
<dbReference type="Pfam" id="PF17754">
    <property type="entry name" value="TetR_C_14"/>
    <property type="match status" value="1"/>
</dbReference>
<accession>A0A1E3SJL6</accession>
<proteinExistence type="predicted"/>
<evidence type="ECO:0000256" key="4">
    <source>
        <dbReference type="PROSITE-ProRule" id="PRU00335"/>
    </source>
</evidence>
<dbReference type="PROSITE" id="PS01081">
    <property type="entry name" value="HTH_TETR_1"/>
    <property type="match status" value="1"/>
</dbReference>
<dbReference type="InterPro" id="IPR050109">
    <property type="entry name" value="HTH-type_TetR-like_transc_reg"/>
</dbReference>
<dbReference type="SUPFAM" id="SSF46689">
    <property type="entry name" value="Homeodomain-like"/>
    <property type="match status" value="1"/>
</dbReference>
<keyword evidence="1" id="KW-0805">Transcription regulation</keyword>
<dbReference type="InterPro" id="IPR009057">
    <property type="entry name" value="Homeodomain-like_sf"/>
</dbReference>
<evidence type="ECO:0000256" key="2">
    <source>
        <dbReference type="ARBA" id="ARBA00023125"/>
    </source>
</evidence>
<dbReference type="PROSITE" id="PS50977">
    <property type="entry name" value="HTH_TETR_2"/>
    <property type="match status" value="1"/>
</dbReference>
<feature type="DNA-binding region" description="H-T-H motif" evidence="4">
    <location>
        <begin position="46"/>
        <end position="65"/>
    </location>
</feature>
<gene>
    <name evidence="6" type="ORF">BST27_24315</name>
</gene>
<dbReference type="OrthoDB" id="3211155at2"/>
<dbReference type="InterPro" id="IPR001647">
    <property type="entry name" value="HTH_TetR"/>
</dbReference>
<feature type="domain" description="HTH tetR-type" evidence="5">
    <location>
        <begin position="23"/>
        <end position="83"/>
    </location>
</feature>
<evidence type="ECO:0000313" key="6">
    <source>
        <dbReference type="EMBL" id="ORA96738.1"/>
    </source>
</evidence>
<sequence length="212" mass="23964">MSYSHPESLRGHVAESLRDRQRAQVRADIRRAAFRLFIERGYDRVTTEEIASAAGVSPRTFFRHVPTKEELLLAPVRHGGAAIVNLLEQRPANESPDVALINAIVTRTRSFDESDTEEWRAALLVVPELLGKLTMHTPADQERATKLIAERMGCDPDVDIRPGLLVQLCFAAADFGFQQWVRQSKAVRPLDSYVTESLEAVKSRHWKRRPTP</sequence>
<dbReference type="PRINTS" id="PR00455">
    <property type="entry name" value="HTHTETR"/>
</dbReference>
<dbReference type="AlphaFoldDB" id="A0A1E3SJL6"/>
<dbReference type="GO" id="GO:0000976">
    <property type="term" value="F:transcription cis-regulatory region binding"/>
    <property type="evidence" value="ECO:0007669"/>
    <property type="project" value="TreeGrafter"/>
</dbReference>
<name>A0A1E3SJL6_MYCIE</name>
<reference evidence="6 7" key="1">
    <citation type="submission" date="2017-02" db="EMBL/GenBank/DDBJ databases">
        <title>The new phylogeny of genus Mycobacterium.</title>
        <authorList>
            <person name="Tortoli E."/>
            <person name="Trovato A."/>
            <person name="Cirillo D.M."/>
        </authorList>
    </citation>
    <scope>NUCLEOTIDE SEQUENCE [LARGE SCALE GENOMIC DNA]</scope>
    <source>
        <strain evidence="6 7">DSM 44049</strain>
    </source>
</reference>
<dbReference type="EMBL" id="MVHT01000088">
    <property type="protein sequence ID" value="ORA96738.1"/>
    <property type="molecule type" value="Genomic_DNA"/>
</dbReference>
<dbReference type="InterPro" id="IPR041347">
    <property type="entry name" value="MftR_C"/>
</dbReference>
<dbReference type="Gene3D" id="1.10.357.10">
    <property type="entry name" value="Tetracycline Repressor, domain 2"/>
    <property type="match status" value="1"/>
</dbReference>
<protein>
    <submittedName>
        <fullName evidence="6">TetR family transcriptional regulator</fullName>
    </submittedName>
</protein>
<keyword evidence="2 4" id="KW-0238">DNA-binding</keyword>
<keyword evidence="3" id="KW-0804">Transcription</keyword>
<dbReference type="PANTHER" id="PTHR30055">
    <property type="entry name" value="HTH-TYPE TRANSCRIPTIONAL REGULATOR RUTR"/>
    <property type="match status" value="1"/>
</dbReference>
<evidence type="ECO:0000259" key="5">
    <source>
        <dbReference type="PROSITE" id="PS50977"/>
    </source>
</evidence>
<comment type="caution">
    <text evidence="6">The sequence shown here is derived from an EMBL/GenBank/DDBJ whole genome shotgun (WGS) entry which is preliminary data.</text>
</comment>
<dbReference type="PANTHER" id="PTHR30055:SF238">
    <property type="entry name" value="MYCOFACTOCIN BIOSYNTHESIS TRANSCRIPTIONAL REGULATOR MFTR-RELATED"/>
    <property type="match status" value="1"/>
</dbReference>
<evidence type="ECO:0000256" key="1">
    <source>
        <dbReference type="ARBA" id="ARBA00023015"/>
    </source>
</evidence>
<keyword evidence="7" id="KW-1185">Reference proteome</keyword>
<dbReference type="RefSeq" id="WP_069417903.1">
    <property type="nucleotide sequence ID" value="NZ_CBCRZH010000032.1"/>
</dbReference>
<dbReference type="InterPro" id="IPR023772">
    <property type="entry name" value="DNA-bd_HTH_TetR-type_CS"/>
</dbReference>